<evidence type="ECO:0000256" key="6">
    <source>
        <dbReference type="SAM" id="Coils"/>
    </source>
</evidence>
<dbReference type="PATRIC" id="fig|945713.3.peg.1939"/>
<dbReference type="GO" id="GO:0009007">
    <property type="term" value="F:site-specific DNA-methyltransferase (adenine-specific) activity"/>
    <property type="evidence" value="ECO:0007669"/>
    <property type="project" value="UniProtKB-EC"/>
</dbReference>
<dbReference type="Gene3D" id="3.30.70.1290">
    <property type="entry name" value="Transposase IS200-like"/>
    <property type="match status" value="1"/>
</dbReference>
<evidence type="ECO:0000256" key="3">
    <source>
        <dbReference type="ARBA" id="ARBA00022679"/>
    </source>
</evidence>
<dbReference type="InterPro" id="IPR050953">
    <property type="entry name" value="N4_N6_ade-DNA_methylase"/>
</dbReference>
<dbReference type="eggNOG" id="COG1943">
    <property type="taxonomic scope" value="Bacteria"/>
</dbReference>
<dbReference type="Pfam" id="PF01797">
    <property type="entry name" value="Y1_Tnp"/>
    <property type="match status" value="1"/>
</dbReference>
<gene>
    <name evidence="9" type="ordered locus">IALB_1934</name>
</gene>
<dbReference type="GO" id="GO:0006304">
    <property type="term" value="P:DNA modification"/>
    <property type="evidence" value="ECO:0007669"/>
    <property type="project" value="InterPro"/>
</dbReference>
<dbReference type="RefSeq" id="WP_014560789.1">
    <property type="nucleotide sequence ID" value="NC_017464.1"/>
</dbReference>
<dbReference type="eggNOG" id="COG0827">
    <property type="taxonomic scope" value="Bacteria"/>
</dbReference>
<feature type="compositionally biased region" description="Polar residues" evidence="7">
    <location>
        <begin position="477"/>
        <end position="504"/>
    </location>
</feature>
<protein>
    <recommendedName>
        <fullName evidence="1">site-specific DNA-methyltransferase (adenine-specific)</fullName>
        <ecNumber evidence="1">2.1.1.72</ecNumber>
    </recommendedName>
</protein>
<accession>I0AKY3</accession>
<proteinExistence type="predicted"/>
<dbReference type="eggNOG" id="COG1002">
    <property type="taxonomic scope" value="Bacteria"/>
</dbReference>
<organism evidence="9 10">
    <name type="scientific">Ignavibacterium album (strain DSM 19864 / JCM 16511 / NBRC 101810 / Mat9-16)</name>
    <dbReference type="NCBI Taxonomy" id="945713"/>
    <lineage>
        <taxon>Bacteria</taxon>
        <taxon>Pseudomonadati</taxon>
        <taxon>Ignavibacteriota</taxon>
        <taxon>Ignavibacteria</taxon>
        <taxon>Ignavibacteriales</taxon>
        <taxon>Ignavibacteriaceae</taxon>
        <taxon>Ignavibacterium</taxon>
    </lineage>
</organism>
<dbReference type="PROSITE" id="PS00092">
    <property type="entry name" value="N6_MTASE"/>
    <property type="match status" value="1"/>
</dbReference>
<reference evidence="9 10" key="1">
    <citation type="journal article" date="2012" name="Front. Microbiol.">
        <title>Complete genome of Ignavibacterium album, a metabolically versatile, flagellated, facultative anaerobe from the phylum Chlorobi.</title>
        <authorList>
            <person name="Liu Z."/>
            <person name="Frigaard N.-U."/>
            <person name="Vogl K."/>
            <person name="Iino T."/>
            <person name="Ohkuma M."/>
            <person name="Overmann J."/>
            <person name="Bryant D.A."/>
        </authorList>
    </citation>
    <scope>NUCLEOTIDE SEQUENCE [LARGE SCALE GENOMIC DNA]</scope>
    <source>
        <strain evidence="10">DSM 19864 / JCM 16511 / NBRC 101810 / Mat9-16</strain>
    </source>
</reference>
<dbReference type="GO" id="GO:0032259">
    <property type="term" value="P:methylation"/>
    <property type="evidence" value="ECO:0007669"/>
    <property type="project" value="UniProtKB-KW"/>
</dbReference>
<dbReference type="OrthoDB" id="32195at2"/>
<feature type="region of interest" description="Disordered" evidence="7">
    <location>
        <begin position="472"/>
        <end position="504"/>
    </location>
</feature>
<keyword evidence="2 9" id="KW-0489">Methyltransferase</keyword>
<dbReference type="HOGENOM" id="CLU_002539_1_2_10"/>
<sequence>MKELENLINQFNGDNLNSLMRAKSRTFRRIDESLPHLNDDQFKDCTLFGEFKINDEYLMVVITSKVNKPLSERTGKKAQYTLGKKFLKESQRYVGGFFIFYDDKGDFRFSLIYDIPLATGKRDWSNFRRYTYFVSKDQTNKTFIKQIEEAEFSSLEKIIEAFSVEKVTKQFYQEIANWYFWAMDKDKVEFPDDEEKDKEKRNAKNLIRLITRIIFIWFMKEKNLVPSTLFEKSYIDKIIDYKDKTGSTYYKAILQNLFFATLNTPMKKDDKKSRIFVEEAIKSGYISDAYLQQGYYRYSRFIKDKNLFLELFENIPFLNGGLFESLDKKIDGKEIRVDCFSDNPKNETRLKVPDELFFLDTEEEIDLSKYLEKGKNKKVTGLLTILKRYNFTIDENTPIDQDVALDPELLGKVFENLLASYNPETATTARKATGSYYTPREIVEYMVNESLIAYLKSSGILPDSDFSDFNGSREASDTFNGSREASDTFSGSREASDTFSGSREASGTFFNPYEDVHLFYGKHGKLPHMQQGSVWYFVTFRLADSLPKEKVEQLEKEREQWLKLHEGKKDKLTEEDKKEYYRLFSERVKEWLNSGYGSCVLKDERIAKIVADALMHFNHKRYDLDDWVIMPNHVHLLIRPKQNFTLSDIMHSIKSFTAHKINELLNSKGNVWMHESYDHIVRNEEAFYAIKNYIRRNPEKAKIKLPDVCCSWEKVDESSRFGDLRSREASDTFNRSREASDTFNRSREASDTFNRSREASDTLFRKLFDYSYDENPFEDEETTLKVIDAIEKIKILDPACGSGAFPMGVLHKLVLALHKLDPENKIWKQRVLNRVPTEIRSETEQSLQNKSIDYIRKLGLIENCIYGVDIQEIAIQISKLRFFISLLVEQQIDDTKPNRDIRALPNLETKFVAANTLIGLKRPEQMNLVAGEIEELEKKLFEVREEIFYTNSRKEKLALQKREKQLREKLKIALKQNGFPNDVAEKITSWDPFDQNTHADWFDPEWMFGITSGFDIIIGNPPYISTKGVDTETKKLFEKFYGFADDTYNHFFFKSFELLKNKGILAFITSKTFWTIQTKKNLRQLLLNNTLLTLFDTANPFENAMVDTCVAIAQKNKALDAHTVLFLDGKKDLQNPEKFTIPQADYAHAPNQVFFIPTDFNKKIYQRLGTKVNQLLNQWWDKISTSKNIEKNKKELEQYRNSLKPGDITLLGLITEGGQGLATANNGKYVGVLEGTKWADNVLKQRPEKLLLATPFCKEKNIKTKADAQTFLNNLNEQAIRQLFDNLKEKYGRDIFGQGWLYRIVSKEEIADVDALSEDEKLNGIKGTRTFVPYDKGDKDGNRWYAPTPYYIDWSRENVKFLKENSGKKGEGMPVVRNPQFYFREGFCWTDVNSTYLKSRLKENGVYDVLTMSLFTSTAYPDWYFVCMINSKFISEYVGDFVNSTSHFQINDARQLPIIIPTQEQLKVFEDIFNRAVSVQKEKFASKISEKEAEEKLEEIQKELDERVLEMYGVK</sequence>
<dbReference type="KEGG" id="ial:IALB_1934"/>
<dbReference type="EC" id="2.1.1.72" evidence="1"/>
<evidence type="ECO:0000256" key="2">
    <source>
        <dbReference type="ARBA" id="ARBA00022603"/>
    </source>
</evidence>
<keyword evidence="6" id="KW-0175">Coiled coil</keyword>
<dbReference type="SUPFAM" id="SSF143422">
    <property type="entry name" value="Transposase IS200-like"/>
    <property type="match status" value="1"/>
</dbReference>
<evidence type="ECO:0000256" key="4">
    <source>
        <dbReference type="ARBA" id="ARBA00022691"/>
    </source>
</evidence>
<dbReference type="SUPFAM" id="SSF53335">
    <property type="entry name" value="S-adenosyl-L-methionine-dependent methyltransferases"/>
    <property type="match status" value="2"/>
</dbReference>
<dbReference type="InterPro" id="IPR036515">
    <property type="entry name" value="Transposase_17_sf"/>
</dbReference>
<dbReference type="Pfam" id="PF07669">
    <property type="entry name" value="Eco57I"/>
    <property type="match status" value="1"/>
</dbReference>
<keyword evidence="4" id="KW-0949">S-adenosyl-L-methionine</keyword>
<dbReference type="InterPro" id="IPR011639">
    <property type="entry name" value="MethylTrfase_TaqI-like_dom"/>
</dbReference>
<dbReference type="REBASE" id="46801">
    <property type="entry name" value="Ial16511ORF1934P"/>
</dbReference>
<name>I0AKY3_IGNAJ</name>
<dbReference type="PANTHER" id="PTHR33841">
    <property type="entry name" value="DNA METHYLTRANSFERASE YEEA-RELATED"/>
    <property type="match status" value="1"/>
</dbReference>
<dbReference type="InterPro" id="IPR002052">
    <property type="entry name" value="DNA_methylase_N6_adenine_CS"/>
</dbReference>
<evidence type="ECO:0000256" key="7">
    <source>
        <dbReference type="SAM" id="MobiDB-lite"/>
    </source>
</evidence>
<evidence type="ECO:0000256" key="5">
    <source>
        <dbReference type="ARBA" id="ARBA00047942"/>
    </source>
</evidence>
<feature type="domain" description="Transposase IS200-like" evidence="8">
    <location>
        <begin position="531"/>
        <end position="697"/>
    </location>
</feature>
<dbReference type="InterPro" id="IPR029063">
    <property type="entry name" value="SAM-dependent_MTases_sf"/>
</dbReference>
<comment type="catalytic activity">
    <reaction evidence="5">
        <text>a 2'-deoxyadenosine in DNA + S-adenosyl-L-methionine = an N(6)-methyl-2'-deoxyadenosine in DNA + S-adenosyl-L-homocysteine + H(+)</text>
        <dbReference type="Rhea" id="RHEA:15197"/>
        <dbReference type="Rhea" id="RHEA-COMP:12418"/>
        <dbReference type="Rhea" id="RHEA-COMP:12419"/>
        <dbReference type="ChEBI" id="CHEBI:15378"/>
        <dbReference type="ChEBI" id="CHEBI:57856"/>
        <dbReference type="ChEBI" id="CHEBI:59789"/>
        <dbReference type="ChEBI" id="CHEBI:90615"/>
        <dbReference type="ChEBI" id="CHEBI:90616"/>
        <dbReference type="EC" id="2.1.1.72"/>
    </reaction>
</comment>
<dbReference type="InterPro" id="IPR002686">
    <property type="entry name" value="Transposase_17"/>
</dbReference>
<dbReference type="SMART" id="SM01321">
    <property type="entry name" value="Y1_Tnp"/>
    <property type="match status" value="1"/>
</dbReference>
<evidence type="ECO:0000259" key="8">
    <source>
        <dbReference type="SMART" id="SM01321"/>
    </source>
</evidence>
<evidence type="ECO:0000313" key="9">
    <source>
        <dbReference type="EMBL" id="AFH49640.1"/>
    </source>
</evidence>
<dbReference type="PANTHER" id="PTHR33841:SF1">
    <property type="entry name" value="DNA METHYLTRANSFERASE A"/>
    <property type="match status" value="1"/>
</dbReference>
<dbReference type="GO" id="GO:0004803">
    <property type="term" value="F:transposase activity"/>
    <property type="evidence" value="ECO:0007669"/>
    <property type="project" value="InterPro"/>
</dbReference>
<evidence type="ECO:0000256" key="1">
    <source>
        <dbReference type="ARBA" id="ARBA00011900"/>
    </source>
</evidence>
<dbReference type="Proteomes" id="UP000007394">
    <property type="component" value="Chromosome"/>
</dbReference>
<keyword evidence="10" id="KW-1185">Reference proteome</keyword>
<dbReference type="GO" id="GO:0006313">
    <property type="term" value="P:DNA transposition"/>
    <property type="evidence" value="ECO:0007669"/>
    <property type="project" value="InterPro"/>
</dbReference>
<dbReference type="EMBL" id="CP003418">
    <property type="protein sequence ID" value="AFH49640.1"/>
    <property type="molecule type" value="Genomic_DNA"/>
</dbReference>
<dbReference type="GO" id="GO:0003677">
    <property type="term" value="F:DNA binding"/>
    <property type="evidence" value="ECO:0007669"/>
    <property type="project" value="InterPro"/>
</dbReference>
<keyword evidence="3" id="KW-0808">Transferase</keyword>
<feature type="coiled-coil region" evidence="6">
    <location>
        <begin position="926"/>
        <end position="976"/>
    </location>
</feature>
<dbReference type="STRING" id="945713.IALB_1934"/>
<dbReference type="Gene3D" id="3.40.50.150">
    <property type="entry name" value="Vaccinia Virus protein VP39"/>
    <property type="match status" value="2"/>
</dbReference>
<evidence type="ECO:0000313" key="10">
    <source>
        <dbReference type="Proteomes" id="UP000007394"/>
    </source>
</evidence>